<dbReference type="PANTHER" id="PTHR46066:SF2">
    <property type="entry name" value="CHITINASE DOMAIN-CONTAINING PROTEIN 1"/>
    <property type="match status" value="1"/>
</dbReference>
<feature type="domain" description="GH18" evidence="4">
    <location>
        <begin position="117"/>
        <end position="311"/>
    </location>
</feature>
<dbReference type="PANTHER" id="PTHR46066">
    <property type="entry name" value="CHITINASE DOMAIN-CONTAINING PROTEIN 1 FAMILY MEMBER"/>
    <property type="match status" value="1"/>
</dbReference>
<dbReference type="OMA" id="IENQPRK"/>
<dbReference type="EMBL" id="KB206169">
    <property type="protein sequence ID" value="ELP95000.1"/>
    <property type="molecule type" value="Genomic_DNA"/>
</dbReference>
<organism evidence="5 6">
    <name type="scientific">Entamoeba invadens IP1</name>
    <dbReference type="NCBI Taxonomy" id="370355"/>
    <lineage>
        <taxon>Eukaryota</taxon>
        <taxon>Amoebozoa</taxon>
        <taxon>Evosea</taxon>
        <taxon>Archamoebae</taxon>
        <taxon>Mastigamoebida</taxon>
        <taxon>Entamoebidae</taxon>
        <taxon>Entamoeba</taxon>
    </lineage>
</organism>
<dbReference type="AlphaFoldDB" id="A0A0A1UEJ3"/>
<dbReference type="VEuPathDB" id="AmoebaDB:EIN_251840"/>
<dbReference type="SUPFAM" id="SSF51445">
    <property type="entry name" value="(Trans)glycosidases"/>
    <property type="match status" value="1"/>
</dbReference>
<dbReference type="Proteomes" id="UP000014680">
    <property type="component" value="Unassembled WGS sequence"/>
</dbReference>
<evidence type="ECO:0000313" key="5">
    <source>
        <dbReference type="EMBL" id="ELP95000.1"/>
    </source>
</evidence>
<evidence type="ECO:0000256" key="3">
    <source>
        <dbReference type="SAM" id="SignalP"/>
    </source>
</evidence>
<proteinExistence type="inferred from homology"/>
<evidence type="ECO:0000313" key="6">
    <source>
        <dbReference type="Proteomes" id="UP000014680"/>
    </source>
</evidence>
<feature type="signal peptide" evidence="3">
    <location>
        <begin position="1"/>
        <end position="23"/>
    </location>
</feature>
<dbReference type="KEGG" id="eiv:EIN_251840"/>
<reference evidence="5 6" key="1">
    <citation type="submission" date="2012-10" db="EMBL/GenBank/DDBJ databases">
        <authorList>
            <person name="Zafar N."/>
            <person name="Inman J."/>
            <person name="Hall N."/>
            <person name="Lorenzi H."/>
            <person name="Caler E."/>
        </authorList>
    </citation>
    <scope>NUCLEOTIDE SEQUENCE [LARGE SCALE GENOMIC DNA]</scope>
    <source>
        <strain evidence="5 6">IP1</strain>
    </source>
</reference>
<dbReference type="GeneID" id="14893856"/>
<dbReference type="GO" id="GO:0012505">
    <property type="term" value="C:endomembrane system"/>
    <property type="evidence" value="ECO:0007669"/>
    <property type="project" value="TreeGrafter"/>
</dbReference>
<dbReference type="Gene3D" id="3.20.20.80">
    <property type="entry name" value="Glycosidases"/>
    <property type="match status" value="1"/>
</dbReference>
<name>A0A0A1UEJ3_ENTIV</name>
<feature type="chain" id="PRO_5001991222" description="Chitinase domain-containing protein 1" evidence="3">
    <location>
        <begin position="24"/>
        <end position="328"/>
    </location>
</feature>
<dbReference type="InterPro" id="IPR017853">
    <property type="entry name" value="GH"/>
</dbReference>
<evidence type="ECO:0000259" key="4">
    <source>
        <dbReference type="Pfam" id="PF00704"/>
    </source>
</evidence>
<accession>A0A0A1UEJ3</accession>
<keyword evidence="3" id="KW-0732">Signal</keyword>
<dbReference type="InterPro" id="IPR001223">
    <property type="entry name" value="Glyco_hydro18_cat"/>
</dbReference>
<evidence type="ECO:0000256" key="2">
    <source>
        <dbReference type="ARBA" id="ARBA00040976"/>
    </source>
</evidence>
<dbReference type="GO" id="GO:0005975">
    <property type="term" value="P:carbohydrate metabolic process"/>
    <property type="evidence" value="ECO:0007669"/>
    <property type="project" value="InterPro"/>
</dbReference>
<dbReference type="GO" id="GO:0070492">
    <property type="term" value="F:oligosaccharide binding"/>
    <property type="evidence" value="ECO:0007669"/>
    <property type="project" value="TreeGrafter"/>
</dbReference>
<dbReference type="Pfam" id="PF00704">
    <property type="entry name" value="Glyco_hydro_18"/>
    <property type="match status" value="1"/>
</dbReference>
<dbReference type="RefSeq" id="XP_004261771.1">
    <property type="nucleotide sequence ID" value="XM_004261723.1"/>
</dbReference>
<dbReference type="Gene3D" id="3.10.50.10">
    <property type="match status" value="1"/>
</dbReference>
<protein>
    <recommendedName>
        <fullName evidence="2">Chitinase domain-containing protein 1</fullName>
    </recommendedName>
</protein>
<gene>
    <name evidence="5" type="ORF">EIN_251840</name>
</gene>
<sequence length="328" mass="37434">MPRRANYSQIISFLFLLIQVTCSTEINTFADIKEGPRTFANTLNVIVNTEDEFKVALEHQSRLDRIIVKGYSLITNPMNNLPYVSGSPDFEINSTKKYAHINLGEMVFIQDFSFVCADAVVAFVQKHNFDGVVFEDLESVFYSAGRSVRDVRLLLRRVGIELHKINRTLVVILPVKSQSIGSTEVFSLLKYVDEFIVFSTGFSEKIHIQTYFDSPLDFVKNCVTDFSHDNEEVMKKMNVMINMESYMFCNGKKTLIDPHNLTDVLSTGEMAEWFDKEKEYLVHLSDGCLVSYVSVDTLKAKIEYAKQHNLGVTILNTKGMNPNAFFLF</sequence>
<comment type="similarity">
    <text evidence="1">Belongs to the glycosyl hydrolase 18 family.</text>
</comment>
<keyword evidence="6" id="KW-1185">Reference proteome</keyword>
<evidence type="ECO:0000256" key="1">
    <source>
        <dbReference type="ARBA" id="ARBA00009336"/>
    </source>
</evidence>
<dbReference type="OrthoDB" id="10254444at2759"/>
<dbReference type="InterPro" id="IPR029070">
    <property type="entry name" value="Chitinase_insertion_sf"/>
</dbReference>